<feature type="region of interest" description="Disordered" evidence="10">
    <location>
        <begin position="1171"/>
        <end position="1376"/>
    </location>
</feature>
<organism evidence="15 16">
    <name type="scientific">Stylophora pistillata</name>
    <name type="common">Smooth cauliflower coral</name>
    <dbReference type="NCBI Taxonomy" id="50429"/>
    <lineage>
        <taxon>Eukaryota</taxon>
        <taxon>Metazoa</taxon>
        <taxon>Cnidaria</taxon>
        <taxon>Anthozoa</taxon>
        <taxon>Hexacorallia</taxon>
        <taxon>Scleractinia</taxon>
        <taxon>Astrocoeniina</taxon>
        <taxon>Pocilloporidae</taxon>
        <taxon>Stylophora</taxon>
    </lineage>
</organism>
<dbReference type="Gene3D" id="2.10.50.10">
    <property type="entry name" value="Tumor Necrosis Factor Receptor, subunit A, domain 2"/>
    <property type="match status" value="5"/>
</dbReference>
<dbReference type="InterPro" id="IPR037936">
    <property type="entry name" value="UNC5A-D"/>
</dbReference>
<keyword evidence="6 8" id="KW-1015">Disulfide bond</keyword>
<comment type="similarity">
    <text evidence="2">Belongs to the sulfatase family.</text>
</comment>
<dbReference type="SMART" id="SM00005">
    <property type="entry name" value="DEATH"/>
    <property type="match status" value="2"/>
</dbReference>
<keyword evidence="3" id="KW-0053">Apoptosis</keyword>
<dbReference type="SUPFAM" id="SSF57586">
    <property type="entry name" value="TNF receptor-like"/>
    <property type="match status" value="2"/>
</dbReference>
<dbReference type="OrthoDB" id="5989597at2759"/>
<feature type="repeat" description="TNFR-Cys" evidence="8">
    <location>
        <begin position="1658"/>
        <end position="1698"/>
    </location>
</feature>
<sequence>MVYEVLFFALTIIGVNRSSSLSGGYYQLSSLSCKKCPAGSFTLCSQNEESRCEKCPDGTYTDKPSRRGTCKRCARCAYNEFESHPCNSTSNTVCVKCRKCPVGFGVFRPCEKRRDTDCVKCPVSEGWLSDYLKTDCGFKAGYDVGIDIKRKEKPKDTFVVIKEEINPWENGRKNPKTQAKLAFVEKLVNASIFVSAIPSLVPTPSSVFSATKSTSAVDQGTVLVSSAIHSSASSSPSVENSITLPAGESIGPTLRTDIPSKRRPPSRPTEKSDSSLKTPTHFGVQGDDGNIPSRTARKIPQNRTDATTTGVTSPVSPAERVKTGYINNHGVDDEYSTESYHHRSTWWKLGTDTDTATLVVTSNKGHIEVDIPPPTKEVQASDYELNRNWLWIVGASVSVVILAGLALKNFVLRWRTLLSVDDLVDQVVQALDKGKHLKNTYIIFSSDNGFHLGGVNCRSPPRCVQSTDCCDRASISSASGAYKEQTETSTRSKYTEEDETENNLPTSDPTQYILPYTGSTLVIADVHHTSQFDGLGIRSLSYITEAEARFDSSGGKLSAPDSDVVITVGSGAVPEGNKHPFFFRVPKHDTTLLQDIPEMPDGKLISPVIECGPHGLTLLKPVEITVPHDLCLDKVKKDSIRVYRCEPSSEGPLKWEKVPSASEKNCQSKAWFTVKKNSIHIKTTTFSRWSVFACGGTKRKRARVYFSRHNTRSDHIYLRFYIYSDNEDSKKRVKEQEKESFPGHKSSKEKPFKMCDGETDVIVKLTDLQDGWELDKTPSVQRYDYETAYRNGFRAKDACDFAVKPARLGVDEFSCNLKFNQEDSSTEYSIYLYPGYTPRQTSRKTIVESSGSDSPSNGCEVADSVSITIPEENEINGSEETTTLMDDSRTDQTEYFSRDMTSLGSNRQPATVEHFNCLRGETGLKWKDVLRKLGLKEALIESICVDHREYGVQEMFYQGLLEWKECFGEKATTKKLCDVLREERCTEALKKLREGIITSSSLSGSYSQLSIPSCKKCPAGSFTLCSENEESRKCPLGFGVFRPCEKTRDTACVKCPVSDSWLSNDVRIGCEFKAGHFVHTDIKEKEKPNDPIIVVKGEINSWEDGKKNPKTQHKLAFIGKHVNTSIFVSAIPSADPTPSTAFFSTKSTSPVDQGTVLVSIVIYSSLSSSRSVERSVTPPAGEIIGPTLRTDIPSTRRPPSRPTEKSDSSLKTPTKFGVQGDDGNIPSRKPRNIRRNRIDATTMGGTSPVSPSERVKAGYINNHGMDDEHSTESYHHRSTKRKLVDGDESSQRSSWRISSAVRRANEELPTKEVQGPVSRKSRRPPRCVSSSESPDGVPISSATGALKERTEASTRSKYTEDDETEDTLPTSNPNQCILPSSESNLVVVDVHRALQLDGPGTRSPRYITEAQAKFDRSGGKLSAPDSDVVITVGSGAVPKGREQLFFFRVPKYDSTLLHDIPEMTEGRLISPVIECGPHGLTLLKPVEITVPHVLCLDEVRKDSIRVYRCDPSSQASDRAGERVFSQLELIKGEPFKMNDDAKDVIVKLTDLQDGWELDKTPGEQRYDYETAYCNGFRAKDACDFAVKPTRPGVDEFSCNVKFNQEGSPTEHSIYLYPCFTPRQSLSGSNSQLSSPSCKKCPAGSFTLCSQYGESRCEKCPDGTYSDKPSRRGTCKRCARCAYNEFESHPCNSTSNTVCVKCRKCPLGFGVFRPCEKRRDTDCVKCPVSEGWFSDYLKIDCGFKAKSTSTVDQGTVLVSFPIHSSPSSSPRVENSITPPAGEIMGPVLQTDIPSKRRPPSRPKEKSDPPFETSTNFGVQGDDGNSPSRTPRNIRQNRTDATTMGVTSPVSPSERVKTGYINNHGMDDEHSTESYHHHSIRWKMATLVVTSKKGHVEVDIPLPTEEVRASDSKPDGGVLQYSRHSLWIVAALVSVAGLAMIILFLKRWKHPKKTKGYAKDTEASTRSKYTEEDETEDTLPTSNPIQYILPSSESNLVVADVHHSLQFDEPGTRSPRYITEAQAKFDSSGGKLSAPDSDVVITVGSGAVPEGREQPFFFRVPKYDSTLLQDISEMPEGRLISPVIECGPHGLTLLKPVEITVPHDLCLDEVRKDWIRVYRCEPSSQGPLKWEKVPPASEKNCRSKAWFTVKKNSIQIKTTTFSIWSVFACGGTKRKRGRVYYSKHDSRSEHIYLRFYIYSDNEDSKKRVKEQEKESFPNSKPSREKPFKMNDDEKDVIVKLTDLQDGWELDKTPSEQRYDYETAYRNGFRAKDACDFAVKPTGRKIIFASSGSDSPTNGGELADSVSIIIPEENEINGSQETTTSLADSQTNQTEYFSHDIASLGSDRQPVTEEHFNCIRGEIGLKWKDVLRKLGLSEPEIENVCVNHREYGVEEMFYQSLLKWKKHLGVEATTEKLCDVLREFYYMICTPLQFSFQLLFREQMITRAAMENTAGGNLTPSPKALSEDDKVLVRDTWREAAKPEVQAGQKLFKRIFQIAPEALNYFSSSDLDSDEFQSHITSVISTLDKALQNLDDLTPLLPTLERLGTIHANMGIKRHQLNVVKQALLFTLSQELRDLFTDECHKAWALTFDILADAMATGMDPYSKD</sequence>
<feature type="region of interest" description="Disordered" evidence="10">
    <location>
        <begin position="481"/>
        <end position="510"/>
    </location>
</feature>
<feature type="disulfide bond" evidence="8">
    <location>
        <begin position="73"/>
        <end position="86"/>
    </location>
</feature>
<dbReference type="Pfam" id="PF00531">
    <property type="entry name" value="Death"/>
    <property type="match status" value="2"/>
</dbReference>
<feature type="repeat" description="TNFR-Cys" evidence="8">
    <location>
        <begin position="54"/>
        <end position="94"/>
    </location>
</feature>
<dbReference type="Pfam" id="PF00884">
    <property type="entry name" value="Sulfatase"/>
    <property type="match status" value="1"/>
</dbReference>
<feature type="region of interest" description="Disordered" evidence="10">
    <location>
        <begin position="229"/>
        <end position="319"/>
    </location>
</feature>
<evidence type="ECO:0000256" key="9">
    <source>
        <dbReference type="RuleBase" id="RU367033"/>
    </source>
</evidence>
<dbReference type="PROSITE" id="PS50017">
    <property type="entry name" value="DEATH_DOMAIN"/>
    <property type="match status" value="2"/>
</dbReference>
<dbReference type="InterPro" id="IPR011029">
    <property type="entry name" value="DEATH-like_dom_sf"/>
</dbReference>
<evidence type="ECO:0000256" key="10">
    <source>
        <dbReference type="SAM" id="MobiDB-lite"/>
    </source>
</evidence>
<feature type="domain" description="Death" evidence="12">
    <location>
        <begin position="911"/>
        <end position="996"/>
    </location>
</feature>
<feature type="compositionally biased region" description="Basic and acidic residues" evidence="10">
    <location>
        <begin position="1264"/>
        <end position="1275"/>
    </location>
</feature>
<feature type="domain" description="TNFR-Cys" evidence="13">
    <location>
        <begin position="54"/>
        <end position="94"/>
    </location>
</feature>
<evidence type="ECO:0000256" key="6">
    <source>
        <dbReference type="ARBA" id="ARBA00023157"/>
    </source>
</evidence>
<feature type="disulfide bond" evidence="8">
    <location>
        <begin position="1680"/>
        <end position="1698"/>
    </location>
</feature>
<dbReference type="GO" id="GO:0005042">
    <property type="term" value="F:netrin receptor activity"/>
    <property type="evidence" value="ECO:0007669"/>
    <property type="project" value="UniProtKB-UniRule"/>
</dbReference>
<evidence type="ECO:0000256" key="5">
    <source>
        <dbReference type="ARBA" id="ARBA00022737"/>
    </source>
</evidence>
<dbReference type="InterPro" id="IPR000971">
    <property type="entry name" value="Globin"/>
</dbReference>
<dbReference type="InterPro" id="IPR009050">
    <property type="entry name" value="Globin-like_sf"/>
</dbReference>
<keyword evidence="4" id="KW-0732">Signal</keyword>
<feature type="compositionally biased region" description="Low complexity" evidence="10">
    <location>
        <begin position="229"/>
        <end position="241"/>
    </location>
</feature>
<keyword evidence="9" id="KW-0217">Developmental protein</keyword>
<dbReference type="InterPro" id="IPR017850">
    <property type="entry name" value="Alkaline_phosphatase_core_sf"/>
</dbReference>
<name>A0A2B4SMT8_STYPI</name>
<dbReference type="CDD" id="cd01670">
    <property type="entry name" value="Death"/>
    <property type="match status" value="2"/>
</dbReference>
<dbReference type="PANTHER" id="PTHR12582">
    <property type="entry name" value="NETRIN RECEPTOR UNC5"/>
    <property type="match status" value="1"/>
</dbReference>
<feature type="region of interest" description="Disordered" evidence="10">
    <location>
        <begin position="1760"/>
        <end position="1854"/>
    </location>
</feature>
<dbReference type="Pfam" id="PF00042">
    <property type="entry name" value="Globin"/>
    <property type="match status" value="1"/>
</dbReference>
<comment type="function">
    <text evidence="9">Receptor for netrin required for axon guidance. Mediates axon repulsion of neuronal growth cones in the developing nervous system upon ligand binding.</text>
</comment>
<evidence type="ECO:0000256" key="8">
    <source>
        <dbReference type="PROSITE-ProRule" id="PRU00206"/>
    </source>
</evidence>
<dbReference type="Proteomes" id="UP000225706">
    <property type="component" value="Unassembled WGS sequence"/>
</dbReference>
<dbReference type="GO" id="GO:0019825">
    <property type="term" value="F:oxygen binding"/>
    <property type="evidence" value="ECO:0007669"/>
    <property type="project" value="InterPro"/>
</dbReference>
<dbReference type="SMART" id="SM01411">
    <property type="entry name" value="Ephrin_rec_like"/>
    <property type="match status" value="3"/>
</dbReference>
<feature type="region of interest" description="Disordered" evidence="10">
    <location>
        <begin position="1953"/>
        <end position="1980"/>
    </location>
</feature>
<evidence type="ECO:0000313" key="15">
    <source>
        <dbReference type="EMBL" id="PFX32004.1"/>
    </source>
</evidence>
<dbReference type="SUPFAM" id="SSF46458">
    <property type="entry name" value="Globin-like"/>
    <property type="match status" value="1"/>
</dbReference>
<accession>A0A2B4SMT8</accession>
<dbReference type="InterPro" id="IPR000917">
    <property type="entry name" value="Sulfatase_N"/>
</dbReference>
<proteinExistence type="inferred from homology"/>
<dbReference type="PROSITE" id="PS51145">
    <property type="entry name" value="ZU5"/>
    <property type="match status" value="3"/>
</dbReference>
<feature type="region of interest" description="Disordered" evidence="10">
    <location>
        <begin position="2205"/>
        <end position="2226"/>
    </location>
</feature>
<dbReference type="Pfam" id="PF00791">
    <property type="entry name" value="ZU5"/>
    <property type="match status" value="3"/>
</dbReference>
<keyword evidence="5" id="KW-0677">Repeat</keyword>
<dbReference type="InterPro" id="IPR044399">
    <property type="entry name" value="Mb-like_M"/>
</dbReference>
<comment type="cofactor">
    <cofactor evidence="1">
        <name>Ca(2+)</name>
        <dbReference type="ChEBI" id="CHEBI:29108"/>
    </cofactor>
</comment>
<feature type="disulfide bond" evidence="8">
    <location>
        <begin position="1659"/>
        <end position="1674"/>
    </location>
</feature>
<evidence type="ECO:0000256" key="4">
    <source>
        <dbReference type="ARBA" id="ARBA00022729"/>
    </source>
</evidence>
<evidence type="ECO:0000313" key="16">
    <source>
        <dbReference type="Proteomes" id="UP000225706"/>
    </source>
</evidence>
<feature type="domain" description="Death" evidence="12">
    <location>
        <begin position="2349"/>
        <end position="2420"/>
    </location>
</feature>
<evidence type="ECO:0000256" key="3">
    <source>
        <dbReference type="ARBA" id="ARBA00022703"/>
    </source>
</evidence>
<keyword evidence="9" id="KW-0675">Receptor</keyword>
<dbReference type="SUPFAM" id="SSF53649">
    <property type="entry name" value="Alkaline phosphatase-like"/>
    <property type="match status" value="1"/>
</dbReference>
<dbReference type="GO" id="GO:0020037">
    <property type="term" value="F:heme binding"/>
    <property type="evidence" value="ECO:0007669"/>
    <property type="project" value="InterPro"/>
</dbReference>
<dbReference type="PROSITE" id="PS01033">
    <property type="entry name" value="GLOBIN"/>
    <property type="match status" value="1"/>
</dbReference>
<evidence type="ECO:0000256" key="1">
    <source>
        <dbReference type="ARBA" id="ARBA00001913"/>
    </source>
</evidence>
<dbReference type="Gene3D" id="1.10.533.10">
    <property type="entry name" value="Death Domain, Fas"/>
    <property type="match status" value="2"/>
</dbReference>
<feature type="domain" description="Globin" evidence="11">
    <location>
        <begin position="2461"/>
        <end position="2601"/>
    </location>
</feature>
<feature type="domain" description="ZU5" evidence="14">
    <location>
        <begin position="544"/>
        <end position="695"/>
    </location>
</feature>
<dbReference type="SMART" id="SM00208">
    <property type="entry name" value="TNFR"/>
    <property type="match status" value="3"/>
</dbReference>
<feature type="compositionally biased region" description="Basic and acidic residues" evidence="10">
    <location>
        <begin position="1955"/>
        <end position="1968"/>
    </location>
</feature>
<feature type="compositionally biased region" description="Basic and acidic residues" evidence="10">
    <location>
        <begin position="1346"/>
        <end position="1359"/>
    </location>
</feature>
<dbReference type="PROSITE" id="PS00652">
    <property type="entry name" value="TNFR_NGFR_1"/>
    <property type="match status" value="2"/>
</dbReference>
<feature type="domain" description="TNFR-Cys" evidence="13">
    <location>
        <begin position="1658"/>
        <end position="1698"/>
    </location>
</feature>
<evidence type="ECO:0000259" key="13">
    <source>
        <dbReference type="PROSITE" id="PS50050"/>
    </source>
</evidence>
<dbReference type="STRING" id="50429.A0A2B4SMT8"/>
<keyword evidence="7" id="KW-0325">Glycoprotein</keyword>
<dbReference type="Gene3D" id="2.60.220.30">
    <property type="match status" value="3"/>
</dbReference>
<dbReference type="PROSITE" id="PS50050">
    <property type="entry name" value="TNFR_NGFR_2"/>
    <property type="match status" value="2"/>
</dbReference>
<dbReference type="EMBL" id="LSMT01000028">
    <property type="protein sequence ID" value="PFX32004.1"/>
    <property type="molecule type" value="Genomic_DNA"/>
</dbReference>
<comment type="similarity">
    <text evidence="9">Belongs to the unc-5 family.</text>
</comment>
<evidence type="ECO:0000256" key="2">
    <source>
        <dbReference type="ARBA" id="ARBA00008779"/>
    </source>
</evidence>
<evidence type="ECO:0000256" key="7">
    <source>
        <dbReference type="ARBA" id="ARBA00023180"/>
    </source>
</evidence>
<dbReference type="Gene3D" id="1.10.490.10">
    <property type="entry name" value="Globins"/>
    <property type="match status" value="1"/>
</dbReference>
<gene>
    <name evidence="15" type="primary">ngb</name>
    <name evidence="15" type="ORF">AWC38_SpisGene3139</name>
</gene>
<dbReference type="SMART" id="SM00218">
    <property type="entry name" value="ZU5"/>
    <property type="match status" value="3"/>
</dbReference>
<dbReference type="InterPro" id="IPR000906">
    <property type="entry name" value="ZU5_dom"/>
</dbReference>
<dbReference type="GO" id="GO:0005886">
    <property type="term" value="C:plasma membrane"/>
    <property type="evidence" value="ECO:0007669"/>
    <property type="project" value="UniProtKB-SubCell"/>
</dbReference>
<evidence type="ECO:0000259" key="11">
    <source>
        <dbReference type="PROSITE" id="PS01033"/>
    </source>
</evidence>
<feature type="domain" description="ZU5" evidence="14">
    <location>
        <begin position="1408"/>
        <end position="1518"/>
    </location>
</feature>
<feature type="disulfide bond" evidence="8">
    <location>
        <begin position="76"/>
        <end position="94"/>
    </location>
</feature>
<comment type="caution">
    <text evidence="15">The sequence shown here is derived from an EMBL/GenBank/DDBJ whole genome shotgun (WGS) entry which is preliminary data.</text>
</comment>
<feature type="disulfide bond" evidence="8">
    <location>
        <begin position="55"/>
        <end position="70"/>
    </location>
</feature>
<comment type="subcellular location">
    <subcellularLocation>
        <location evidence="9">Cell membrane</location>
        <topology evidence="9">Single-pass type I membrane protein</topology>
    </subcellularLocation>
</comment>
<evidence type="ECO:0000259" key="14">
    <source>
        <dbReference type="PROSITE" id="PS51145"/>
    </source>
</evidence>
<protein>
    <recommendedName>
        <fullName evidence="9">Netrin receptor UNC5</fullName>
    </recommendedName>
</protein>
<dbReference type="SUPFAM" id="SSF47986">
    <property type="entry name" value="DEATH domain"/>
    <property type="match status" value="2"/>
</dbReference>
<dbReference type="Pfam" id="PF00020">
    <property type="entry name" value="TNFR_c6"/>
    <property type="match status" value="2"/>
</dbReference>
<dbReference type="GO" id="GO:0006915">
    <property type="term" value="P:apoptotic process"/>
    <property type="evidence" value="ECO:0007669"/>
    <property type="project" value="UniProtKB-KW"/>
</dbReference>
<dbReference type="InterPro" id="IPR012292">
    <property type="entry name" value="Globin/Proto"/>
</dbReference>
<dbReference type="CDD" id="cd01040">
    <property type="entry name" value="Mb-like"/>
    <property type="match status" value="1"/>
</dbReference>
<feature type="domain" description="ZU5" evidence="14">
    <location>
        <begin position="2017"/>
        <end position="2168"/>
    </location>
</feature>
<reference evidence="16" key="1">
    <citation type="journal article" date="2017" name="bioRxiv">
        <title>Comparative analysis of the genomes of Stylophora pistillata and Acropora digitifera provides evidence for extensive differences between species of corals.</title>
        <authorList>
            <person name="Voolstra C.R."/>
            <person name="Li Y."/>
            <person name="Liew Y.J."/>
            <person name="Baumgarten S."/>
            <person name="Zoccola D."/>
            <person name="Flot J.-F."/>
            <person name="Tambutte S."/>
            <person name="Allemand D."/>
            <person name="Aranda M."/>
        </authorList>
    </citation>
    <scope>NUCLEOTIDE SEQUENCE [LARGE SCALE GENOMIC DNA]</scope>
</reference>
<dbReference type="Gene3D" id="3.40.720.10">
    <property type="entry name" value="Alkaline Phosphatase, subunit A"/>
    <property type="match status" value="1"/>
</dbReference>
<keyword evidence="16" id="KW-1185">Reference proteome</keyword>
<keyword evidence="9" id="KW-0393">Immunoglobulin domain</keyword>
<feature type="compositionally biased region" description="Polar residues" evidence="10">
    <location>
        <begin position="1810"/>
        <end position="1849"/>
    </location>
</feature>
<dbReference type="InterPro" id="IPR001368">
    <property type="entry name" value="TNFR/NGFR_Cys_rich_reg"/>
</dbReference>
<feature type="disulfide bond" evidence="8">
    <location>
        <begin position="1677"/>
        <end position="1690"/>
    </location>
</feature>
<dbReference type="InterPro" id="IPR000488">
    <property type="entry name" value="Death_dom"/>
</dbReference>
<dbReference type="PANTHER" id="PTHR12582:SF41">
    <property type="entry name" value="UNC5C-LIKE PROTEIN"/>
    <property type="match status" value="1"/>
</dbReference>
<feature type="compositionally biased region" description="Polar residues" evidence="10">
    <location>
        <begin position="301"/>
        <end position="315"/>
    </location>
</feature>
<evidence type="ECO:0000259" key="12">
    <source>
        <dbReference type="PROSITE" id="PS50017"/>
    </source>
</evidence>